<feature type="transmembrane region" description="Helical" evidence="1">
    <location>
        <begin position="38"/>
        <end position="60"/>
    </location>
</feature>
<name>A0A562UPT4_9ACTN</name>
<protein>
    <submittedName>
        <fullName evidence="2">Uncharacterized protein</fullName>
    </submittedName>
</protein>
<keyword evidence="1" id="KW-0472">Membrane</keyword>
<keyword evidence="1" id="KW-1133">Transmembrane helix</keyword>
<keyword evidence="1" id="KW-0812">Transmembrane</keyword>
<comment type="caution">
    <text evidence="2">The sequence shown here is derived from an EMBL/GenBank/DDBJ whole genome shotgun (WGS) entry which is preliminary data.</text>
</comment>
<keyword evidence="3" id="KW-1185">Reference proteome</keyword>
<dbReference type="RefSeq" id="WP_147144422.1">
    <property type="nucleotide sequence ID" value="NZ_BAABIJ010000007.1"/>
</dbReference>
<dbReference type="EMBL" id="VLLL01000011">
    <property type="protein sequence ID" value="TWJ07622.1"/>
    <property type="molecule type" value="Genomic_DNA"/>
</dbReference>
<sequence>MKRIVPAALIALGLFLFNLGARIIVEVSGQADDPDAQFTIGLYATIGMGLVALAATAWWGTRKAVDRLIAELGPALVAAVVLSVFVAPLLVGGNPFEGGAGWIIIQLLFFTGVCAVGGLLGYLVITIVGLDHRSQRLRRVETYYGGRNRSRTAKR</sequence>
<accession>A0A562UPT4</accession>
<proteinExistence type="predicted"/>
<dbReference type="Proteomes" id="UP000321617">
    <property type="component" value="Unassembled WGS sequence"/>
</dbReference>
<feature type="transmembrane region" description="Helical" evidence="1">
    <location>
        <begin position="72"/>
        <end position="91"/>
    </location>
</feature>
<evidence type="ECO:0000313" key="2">
    <source>
        <dbReference type="EMBL" id="TWJ07622.1"/>
    </source>
</evidence>
<dbReference type="OrthoDB" id="3400694at2"/>
<dbReference type="AlphaFoldDB" id="A0A562UPT4"/>
<evidence type="ECO:0000256" key="1">
    <source>
        <dbReference type="SAM" id="Phobius"/>
    </source>
</evidence>
<gene>
    <name evidence="2" type="ORF">LX16_5108</name>
</gene>
<feature type="transmembrane region" description="Helical" evidence="1">
    <location>
        <begin position="103"/>
        <end position="130"/>
    </location>
</feature>
<evidence type="ECO:0000313" key="3">
    <source>
        <dbReference type="Proteomes" id="UP000321617"/>
    </source>
</evidence>
<reference evidence="2 3" key="1">
    <citation type="journal article" date="2013" name="Stand. Genomic Sci.">
        <title>Genomic Encyclopedia of Type Strains, Phase I: The one thousand microbial genomes (KMG-I) project.</title>
        <authorList>
            <person name="Kyrpides N.C."/>
            <person name="Woyke T."/>
            <person name="Eisen J.A."/>
            <person name="Garrity G."/>
            <person name="Lilburn T.G."/>
            <person name="Beck B.J."/>
            <person name="Whitman W.B."/>
            <person name="Hugenholtz P."/>
            <person name="Klenk H.P."/>
        </authorList>
    </citation>
    <scope>NUCLEOTIDE SEQUENCE [LARGE SCALE GENOMIC DNA]</scope>
    <source>
        <strain evidence="2 3">DSM 45044</strain>
    </source>
</reference>
<organism evidence="2 3">
    <name type="scientific">Stackebrandtia albiflava</name>
    <dbReference type="NCBI Taxonomy" id="406432"/>
    <lineage>
        <taxon>Bacteria</taxon>
        <taxon>Bacillati</taxon>
        <taxon>Actinomycetota</taxon>
        <taxon>Actinomycetes</taxon>
        <taxon>Glycomycetales</taxon>
        <taxon>Glycomycetaceae</taxon>
        <taxon>Stackebrandtia</taxon>
    </lineage>
</organism>